<gene>
    <name evidence="2" type="ORF">AAC691_16125</name>
    <name evidence="1" type="ORF">HUK84_21410</name>
</gene>
<evidence type="ECO:0000313" key="3">
    <source>
        <dbReference type="Proteomes" id="UP000534870"/>
    </source>
</evidence>
<dbReference type="EMBL" id="CP152276">
    <property type="protein sequence ID" value="XAE41791.1"/>
    <property type="molecule type" value="Genomic_DNA"/>
</dbReference>
<dbReference type="InterPro" id="IPR013481">
    <property type="entry name" value="NarM"/>
</dbReference>
<dbReference type="AlphaFoldDB" id="A0A7Y7J0X3"/>
<dbReference type="EMBL" id="JABXXP010001087">
    <property type="protein sequence ID" value="NVN13663.1"/>
    <property type="molecule type" value="Genomic_DNA"/>
</dbReference>
<dbReference type="Pfam" id="PF09655">
    <property type="entry name" value="Nitr_red_assoc"/>
    <property type="match status" value="1"/>
</dbReference>
<reference evidence="1 3" key="1">
    <citation type="submission" date="2020-06" db="EMBL/GenBank/DDBJ databases">
        <title>Description of novel acetic acid bacteria.</title>
        <authorList>
            <person name="Sombolestani A."/>
        </authorList>
    </citation>
    <scope>NUCLEOTIDE SEQUENCE [LARGE SCALE GENOMIC DNA]</scope>
    <source>
        <strain evidence="1 3">LMG 31431</strain>
    </source>
</reference>
<dbReference type="Proteomes" id="UP000534870">
    <property type="component" value="Unassembled WGS sequence"/>
</dbReference>
<accession>A0A7Y7J0X3</accession>
<evidence type="ECO:0000313" key="4">
    <source>
        <dbReference type="Proteomes" id="UP001449795"/>
    </source>
</evidence>
<dbReference type="NCBIfam" id="TIGR02664">
    <property type="entry name" value="nitr_red_assoc"/>
    <property type="match status" value="1"/>
</dbReference>
<dbReference type="RefSeq" id="WP_176641949.1">
    <property type="nucleotide sequence ID" value="NZ_CP152276.1"/>
</dbReference>
<protein>
    <submittedName>
        <fullName evidence="1">Nitrate reductase associated protein</fullName>
    </submittedName>
</protein>
<evidence type="ECO:0000313" key="2">
    <source>
        <dbReference type="EMBL" id="XAE41791.1"/>
    </source>
</evidence>
<proteinExistence type="predicted"/>
<dbReference type="Proteomes" id="UP001449795">
    <property type="component" value="Chromosome"/>
</dbReference>
<evidence type="ECO:0000313" key="1">
    <source>
        <dbReference type="EMBL" id="NVN13663.1"/>
    </source>
</evidence>
<keyword evidence="4" id="KW-1185">Reference proteome</keyword>
<reference evidence="2 4" key="2">
    <citation type="submission" date="2024-04" db="EMBL/GenBank/DDBJ databases">
        <title>Complete genome sequence of Nguyenibacter vanlangesis HBCM-1154, a strain capable of nitrogen fixation, IAA production, and phosphorus solubilization isolated from sugarcane soil.</title>
        <authorList>
            <person name="MY HANH P."/>
        </authorList>
    </citation>
    <scope>NUCLEOTIDE SEQUENCE [LARGE SCALE GENOMIC DNA]</scope>
    <source>
        <strain evidence="2 4">HBCM 1154</strain>
    </source>
</reference>
<name>A0A7Y7J0X3_9PROT</name>
<sequence>MIFEFERDFAGSLRCIPMIARQKLDIVGIKMTLRQWSRLSHEERGRLADMPCETKDEQDVYRVFVLDRIMARTDEPVRYLAARDFGDWQQPGRMPDSVRLQAEADGVVPPTAEEWAALAPLQRFALVKLTRSQHENENFVPALKEFGIL</sequence>
<organism evidence="1 3">
    <name type="scientific">Nguyenibacter vanlangensis</name>
    <dbReference type="NCBI Taxonomy" id="1216886"/>
    <lineage>
        <taxon>Bacteria</taxon>
        <taxon>Pseudomonadati</taxon>
        <taxon>Pseudomonadota</taxon>
        <taxon>Alphaproteobacteria</taxon>
        <taxon>Acetobacterales</taxon>
        <taxon>Acetobacteraceae</taxon>
        <taxon>Nguyenibacter</taxon>
    </lineage>
</organism>